<sequence length="287" mass="31033">MAGDARGGAVVHVLAGCSSGVVAAAVLQPLDVVKTTVIGTFRSEGLRVPAYSRSFDAATQIVKERGITALWRGVGPSVVRVALGAGFYFGMLNALLVKDERGKATKESAAFAGGFSRLFTATLLSPLTLVKTRFEGAVADHYTGLVDALRSIQRAEGVRGLYSGLLPTLVRDVPYSSVNVLIYTQVKPMFQERIESSIAVSLLTGMISGTTGTVITHPMDVLRTRIQIRESNYASGVWGTFLRVVHEEGPKGLFRGVFPRLIKRGLSNALTWSMYERLAVFYERCLD</sequence>
<evidence type="ECO:0000256" key="4">
    <source>
        <dbReference type="PROSITE-ProRule" id="PRU00282"/>
    </source>
</evidence>
<gene>
    <name evidence="6" type="ORF">PBRA_003399</name>
    <name evidence="7" type="ORF">PLBR_LOCUS6964</name>
</gene>
<dbReference type="PANTHER" id="PTHR46181">
    <property type="entry name" value="MITOCHONDRIAL GLYCINE TRANSPORTER"/>
    <property type="match status" value="1"/>
</dbReference>
<protein>
    <recommendedName>
        <fullName evidence="10">Mitochondrial glycine transporter</fullName>
    </recommendedName>
</protein>
<dbReference type="GO" id="GO:0005739">
    <property type="term" value="C:mitochondrion"/>
    <property type="evidence" value="ECO:0007669"/>
    <property type="project" value="TreeGrafter"/>
</dbReference>
<dbReference type="SUPFAM" id="SSF103506">
    <property type="entry name" value="Mitochondrial carrier"/>
    <property type="match status" value="1"/>
</dbReference>
<dbReference type="STRING" id="37360.A0A0G4J8F1"/>
<dbReference type="GO" id="GO:0016020">
    <property type="term" value="C:membrane"/>
    <property type="evidence" value="ECO:0007669"/>
    <property type="project" value="UniProtKB-SubCell"/>
</dbReference>
<feature type="repeat" description="Solcar" evidence="4">
    <location>
        <begin position="196"/>
        <end position="281"/>
    </location>
</feature>
<dbReference type="AlphaFoldDB" id="A0A0G4J8F1"/>
<evidence type="ECO:0000256" key="1">
    <source>
        <dbReference type="ARBA" id="ARBA00004141"/>
    </source>
</evidence>
<dbReference type="InterPro" id="IPR018108">
    <property type="entry name" value="MCP_transmembrane"/>
</dbReference>
<dbReference type="PANTHER" id="PTHR46181:SF3">
    <property type="entry name" value="MITOCHONDRIAL GLYCINE TRANSPORTER"/>
    <property type="match status" value="1"/>
</dbReference>
<evidence type="ECO:0000313" key="9">
    <source>
        <dbReference type="Proteomes" id="UP000290189"/>
    </source>
</evidence>
<dbReference type="InterPro" id="IPR023395">
    <property type="entry name" value="MCP_dom_sf"/>
</dbReference>
<dbReference type="Gene3D" id="1.50.40.10">
    <property type="entry name" value="Mitochondrial carrier domain"/>
    <property type="match status" value="2"/>
</dbReference>
<reference evidence="6 8" key="1">
    <citation type="submission" date="2015-02" db="EMBL/GenBank/DDBJ databases">
        <authorList>
            <person name="Chooi Y.-H."/>
        </authorList>
    </citation>
    <scope>NUCLEOTIDE SEQUENCE [LARGE SCALE GENOMIC DNA]</scope>
    <source>
        <strain evidence="6">E3</strain>
    </source>
</reference>
<accession>A0A0G4J8F1</accession>
<dbReference type="GO" id="GO:0015187">
    <property type="term" value="F:glycine transmembrane transporter activity"/>
    <property type="evidence" value="ECO:0007669"/>
    <property type="project" value="TreeGrafter"/>
</dbReference>
<dbReference type="Proteomes" id="UP000290189">
    <property type="component" value="Unassembled WGS sequence"/>
</dbReference>
<evidence type="ECO:0000256" key="2">
    <source>
        <dbReference type="ARBA" id="ARBA00022692"/>
    </source>
</evidence>
<keyword evidence="2 4" id="KW-0812">Transmembrane</keyword>
<comment type="subcellular location">
    <subcellularLocation>
        <location evidence="1">Membrane</location>
        <topology evidence="1">Multi-pass membrane protein</topology>
    </subcellularLocation>
</comment>
<keyword evidence="5" id="KW-0813">Transport</keyword>
<dbReference type="OMA" id="WGIYEEL"/>
<dbReference type="EMBL" id="CDSF01000155">
    <property type="protein sequence ID" value="CEP03792.1"/>
    <property type="molecule type" value="Genomic_DNA"/>
</dbReference>
<evidence type="ECO:0008006" key="10">
    <source>
        <dbReference type="Google" id="ProtNLM"/>
    </source>
</evidence>
<evidence type="ECO:0000313" key="7">
    <source>
        <dbReference type="EMBL" id="SPQ99749.1"/>
    </source>
</evidence>
<reference evidence="7 9" key="2">
    <citation type="submission" date="2018-03" db="EMBL/GenBank/DDBJ databases">
        <authorList>
            <person name="Fogelqvist J."/>
        </authorList>
    </citation>
    <scope>NUCLEOTIDE SEQUENCE [LARGE SCALE GENOMIC DNA]</scope>
</reference>
<dbReference type="GO" id="GO:1904983">
    <property type="term" value="P:glycine import into mitochondrion"/>
    <property type="evidence" value="ECO:0007669"/>
    <property type="project" value="TreeGrafter"/>
</dbReference>
<geneLocation type="mitochondrion" evidence="7"/>
<organism evidence="6 8">
    <name type="scientific">Plasmodiophora brassicae</name>
    <name type="common">Clubroot disease agent</name>
    <dbReference type="NCBI Taxonomy" id="37360"/>
    <lineage>
        <taxon>Eukaryota</taxon>
        <taxon>Sar</taxon>
        <taxon>Rhizaria</taxon>
        <taxon>Endomyxa</taxon>
        <taxon>Phytomyxea</taxon>
        <taxon>Plasmodiophorida</taxon>
        <taxon>Plasmodiophoridae</taxon>
        <taxon>Plasmodiophora</taxon>
    </lineage>
</organism>
<evidence type="ECO:0000313" key="6">
    <source>
        <dbReference type="EMBL" id="CEP03792.1"/>
    </source>
</evidence>
<dbReference type="Proteomes" id="UP000039324">
    <property type="component" value="Unassembled WGS sequence"/>
</dbReference>
<comment type="similarity">
    <text evidence="5">Belongs to the mitochondrial carrier (TC 2.A.29) family.</text>
</comment>
<dbReference type="OrthoDB" id="1924968at2759"/>
<evidence type="ECO:0000313" key="8">
    <source>
        <dbReference type="Proteomes" id="UP000039324"/>
    </source>
</evidence>
<keyword evidence="7" id="KW-0496">Mitochondrion</keyword>
<feature type="repeat" description="Solcar" evidence="4">
    <location>
        <begin position="104"/>
        <end position="189"/>
    </location>
</feature>
<dbReference type="PROSITE" id="PS51257">
    <property type="entry name" value="PROKAR_LIPOPROTEIN"/>
    <property type="match status" value="1"/>
</dbReference>
<feature type="repeat" description="Solcar" evidence="4">
    <location>
        <begin position="7"/>
        <end position="98"/>
    </location>
</feature>
<keyword evidence="8" id="KW-1185">Reference proteome</keyword>
<keyword evidence="3 4" id="KW-0472">Membrane</keyword>
<dbReference type="Pfam" id="PF00153">
    <property type="entry name" value="Mito_carr"/>
    <property type="match status" value="3"/>
</dbReference>
<name>A0A0G4J8F1_PLABS</name>
<evidence type="ECO:0000256" key="3">
    <source>
        <dbReference type="ARBA" id="ARBA00023136"/>
    </source>
</evidence>
<dbReference type="PROSITE" id="PS50920">
    <property type="entry name" value="SOLCAR"/>
    <property type="match status" value="3"/>
</dbReference>
<proteinExistence type="inferred from homology"/>
<evidence type="ECO:0000256" key="5">
    <source>
        <dbReference type="RuleBase" id="RU000488"/>
    </source>
</evidence>
<dbReference type="EMBL" id="OVEO01000012">
    <property type="protein sequence ID" value="SPQ99749.1"/>
    <property type="molecule type" value="Genomic_DNA"/>
</dbReference>